<evidence type="ECO:0000256" key="1">
    <source>
        <dbReference type="RuleBase" id="RU363044"/>
    </source>
</evidence>
<evidence type="ECO:0000313" key="4">
    <source>
        <dbReference type="Proteomes" id="UP000800035"/>
    </source>
</evidence>
<dbReference type="Proteomes" id="UP000800035">
    <property type="component" value="Unassembled WGS sequence"/>
</dbReference>
<dbReference type="GO" id="GO:0006281">
    <property type="term" value="P:DNA repair"/>
    <property type="evidence" value="ECO:0007669"/>
    <property type="project" value="UniProtKB-KW"/>
</dbReference>
<dbReference type="GO" id="GO:0006310">
    <property type="term" value="P:DNA recombination"/>
    <property type="evidence" value="ECO:0007669"/>
    <property type="project" value="UniProtKB-KW"/>
</dbReference>
<comment type="cofactor">
    <cofactor evidence="1">
        <name>Mg(2+)</name>
        <dbReference type="ChEBI" id="CHEBI:18420"/>
    </cofactor>
</comment>
<dbReference type="EC" id="5.6.2.3" evidence="1"/>
<dbReference type="AlphaFoldDB" id="A0A6A5TB02"/>
<keyword evidence="1" id="KW-0233">DNA recombination</keyword>
<organism evidence="3 4">
    <name type="scientific">Byssothecium circinans</name>
    <dbReference type="NCBI Taxonomy" id="147558"/>
    <lineage>
        <taxon>Eukaryota</taxon>
        <taxon>Fungi</taxon>
        <taxon>Dikarya</taxon>
        <taxon>Ascomycota</taxon>
        <taxon>Pezizomycotina</taxon>
        <taxon>Dothideomycetes</taxon>
        <taxon>Pleosporomycetidae</taxon>
        <taxon>Pleosporales</taxon>
        <taxon>Massarineae</taxon>
        <taxon>Massarinaceae</taxon>
        <taxon>Byssothecium</taxon>
    </lineage>
</organism>
<name>A0A6A5TB02_9PLEO</name>
<keyword evidence="1" id="KW-0547">Nucleotide-binding</keyword>
<dbReference type="GO" id="GO:0000723">
    <property type="term" value="P:telomere maintenance"/>
    <property type="evidence" value="ECO:0007669"/>
    <property type="project" value="InterPro"/>
</dbReference>
<dbReference type="GO" id="GO:0016787">
    <property type="term" value="F:hydrolase activity"/>
    <property type="evidence" value="ECO:0007669"/>
    <property type="project" value="UniProtKB-KW"/>
</dbReference>
<keyword evidence="1" id="KW-0067">ATP-binding</keyword>
<reference evidence="3" key="1">
    <citation type="journal article" date="2020" name="Stud. Mycol.">
        <title>101 Dothideomycetes genomes: a test case for predicting lifestyles and emergence of pathogens.</title>
        <authorList>
            <person name="Haridas S."/>
            <person name="Albert R."/>
            <person name="Binder M."/>
            <person name="Bloem J."/>
            <person name="Labutti K."/>
            <person name="Salamov A."/>
            <person name="Andreopoulos B."/>
            <person name="Baker S."/>
            <person name="Barry K."/>
            <person name="Bills G."/>
            <person name="Bluhm B."/>
            <person name="Cannon C."/>
            <person name="Castanera R."/>
            <person name="Culley D."/>
            <person name="Daum C."/>
            <person name="Ezra D."/>
            <person name="Gonzalez J."/>
            <person name="Henrissat B."/>
            <person name="Kuo A."/>
            <person name="Liang C."/>
            <person name="Lipzen A."/>
            <person name="Lutzoni F."/>
            <person name="Magnuson J."/>
            <person name="Mondo S."/>
            <person name="Nolan M."/>
            <person name="Ohm R."/>
            <person name="Pangilinan J."/>
            <person name="Park H.-J."/>
            <person name="Ramirez L."/>
            <person name="Alfaro M."/>
            <person name="Sun H."/>
            <person name="Tritt A."/>
            <person name="Yoshinaga Y."/>
            <person name="Zwiers L.-H."/>
            <person name="Turgeon B."/>
            <person name="Goodwin S."/>
            <person name="Spatafora J."/>
            <person name="Crous P."/>
            <person name="Grigoriev I."/>
        </authorList>
    </citation>
    <scope>NUCLEOTIDE SEQUENCE</scope>
    <source>
        <strain evidence="3">CBS 675.92</strain>
    </source>
</reference>
<dbReference type="InterPro" id="IPR010285">
    <property type="entry name" value="DNA_helicase_pif1-like_DEAD"/>
</dbReference>
<dbReference type="OrthoDB" id="3798483at2759"/>
<dbReference type="PANTHER" id="PTHR47642">
    <property type="entry name" value="ATP-DEPENDENT DNA HELICASE"/>
    <property type="match status" value="1"/>
</dbReference>
<dbReference type="InterPro" id="IPR051055">
    <property type="entry name" value="PIF1_helicase"/>
</dbReference>
<dbReference type="Gene3D" id="3.40.50.300">
    <property type="entry name" value="P-loop containing nucleotide triphosphate hydrolases"/>
    <property type="match status" value="1"/>
</dbReference>
<proteinExistence type="inferred from homology"/>
<protein>
    <recommendedName>
        <fullName evidence="1">ATP-dependent DNA helicase</fullName>
        <ecNumber evidence="1">5.6.2.3</ecNumber>
    </recommendedName>
</protein>
<comment type="catalytic activity">
    <reaction evidence="1">
        <text>ATP + H2O = ADP + phosphate + H(+)</text>
        <dbReference type="Rhea" id="RHEA:13065"/>
        <dbReference type="ChEBI" id="CHEBI:15377"/>
        <dbReference type="ChEBI" id="CHEBI:15378"/>
        <dbReference type="ChEBI" id="CHEBI:30616"/>
        <dbReference type="ChEBI" id="CHEBI:43474"/>
        <dbReference type="ChEBI" id="CHEBI:456216"/>
        <dbReference type="EC" id="5.6.2.3"/>
    </reaction>
</comment>
<accession>A0A6A5TB02</accession>
<keyword evidence="1" id="KW-0234">DNA repair</keyword>
<dbReference type="GO" id="GO:0043139">
    <property type="term" value="F:5'-3' DNA helicase activity"/>
    <property type="evidence" value="ECO:0007669"/>
    <property type="project" value="UniProtKB-EC"/>
</dbReference>
<evidence type="ECO:0000259" key="2">
    <source>
        <dbReference type="Pfam" id="PF05970"/>
    </source>
</evidence>
<dbReference type="PANTHER" id="PTHR47642:SF6">
    <property type="entry name" value="ATP-DEPENDENT DNA HELICASE"/>
    <property type="match status" value="1"/>
</dbReference>
<dbReference type="InterPro" id="IPR027417">
    <property type="entry name" value="P-loop_NTPase"/>
</dbReference>
<comment type="similarity">
    <text evidence="1">Belongs to the helicase family.</text>
</comment>
<dbReference type="EMBL" id="ML977038">
    <property type="protein sequence ID" value="KAF1949334.1"/>
    <property type="molecule type" value="Genomic_DNA"/>
</dbReference>
<gene>
    <name evidence="3" type="ORF">CC80DRAFT_510569</name>
</gene>
<keyword evidence="1" id="KW-0227">DNA damage</keyword>
<feature type="domain" description="DNA helicase Pif1-like DEAD-box helicase" evidence="2">
    <location>
        <begin position="285"/>
        <end position="390"/>
    </location>
</feature>
<sequence>MPKFNLVDFWHRYEWQGHGSTHNYGLYYCGDAPHPDQYLAQNATELKKRRLAKYWGYYISAVHPDPHKATLEHSYGSPLSLAFDQMVFDFHELATILTKCYMHSENAMFKFAAKLMNKSAGQRDYSAQEVCHILFNLPLTDCSHTILNVNLHCEEDQPKTPWARPRILKFYPLYSPELDREDFSRVKLMLHHPFRQVLDVRTFAGQEYQLFLQAYQNCLLEDVDLADESSWNELAGRLPSADGVIVDEDNLGSRPVDLEKDWNKEMKTAHPVNYATGPNTSPNTLQSKQRLLFDLIVNHYQAYLDRNRPEQLLLNLNGQGGTGKTYAIEVITSTMDSIARALGKKSPIIRCAPTGVAAFLILGKTIHSTFRIPIRSPGDEKSMLPPIARRPMFDTTKSHSSSDTADVVMRQQGSEQASFHDALARIREEKPNVHDWLLLMKRCSVELSEVERNSFNSALRICAKRIEVAAINHNCLQDSGQPILILQATHDSQDQEKVSTKDAGNLHNQLPVFIGARVVLLDNIWTERSLVNRAMGVVDNILWQPNTQDCRKATPKAVLVAMDKYDGLCLYSLPDGTKVIPVFPLIREFTVN</sequence>
<keyword evidence="1" id="KW-0378">Hydrolase</keyword>
<dbReference type="Pfam" id="PF05970">
    <property type="entry name" value="PIF1"/>
    <property type="match status" value="1"/>
</dbReference>
<dbReference type="GO" id="GO:0005524">
    <property type="term" value="F:ATP binding"/>
    <property type="evidence" value="ECO:0007669"/>
    <property type="project" value="UniProtKB-KW"/>
</dbReference>
<keyword evidence="4" id="KW-1185">Reference proteome</keyword>
<keyword evidence="1" id="KW-0347">Helicase</keyword>
<evidence type="ECO:0000313" key="3">
    <source>
        <dbReference type="EMBL" id="KAF1949334.1"/>
    </source>
</evidence>